<name>A0A174UF79_FLAPL</name>
<dbReference type="AlphaFoldDB" id="A0A174UF79"/>
<evidence type="ECO:0000313" key="2">
    <source>
        <dbReference type="EMBL" id="CUQ18658.1"/>
    </source>
</evidence>
<proteinExistence type="predicted"/>
<evidence type="ECO:0000313" key="3">
    <source>
        <dbReference type="Proteomes" id="UP000095746"/>
    </source>
</evidence>
<reference evidence="2 3" key="1">
    <citation type="submission" date="2015-09" db="EMBL/GenBank/DDBJ databases">
        <authorList>
            <consortium name="Pathogen Informatics"/>
        </authorList>
    </citation>
    <scope>NUCLEOTIDE SEQUENCE [LARGE SCALE GENOMIC DNA]</scope>
    <source>
        <strain evidence="2 3">2789STDY5608854</strain>
    </source>
</reference>
<evidence type="ECO:0008006" key="4">
    <source>
        <dbReference type="Google" id="ProtNLM"/>
    </source>
</evidence>
<protein>
    <recommendedName>
        <fullName evidence="4">NfeD-like C-terminal domain-containing protein</fullName>
    </recommendedName>
</protein>
<accession>A0A174UF79</accession>
<evidence type="ECO:0000256" key="1">
    <source>
        <dbReference type="SAM" id="MobiDB-lite"/>
    </source>
</evidence>
<dbReference type="Proteomes" id="UP000095746">
    <property type="component" value="Unassembled WGS sequence"/>
</dbReference>
<gene>
    <name evidence="2" type="ORF">ERS852411_04078</name>
</gene>
<sequence length="48" mass="5051">MQEQLTEFEALTDSPAPIPTGSPVRVTGLAGRGALLVEPIPSESKETE</sequence>
<feature type="region of interest" description="Disordered" evidence="1">
    <location>
        <begin position="1"/>
        <end position="23"/>
    </location>
</feature>
<dbReference type="EMBL" id="CYZT01000751">
    <property type="protein sequence ID" value="CUQ18658.1"/>
    <property type="molecule type" value="Genomic_DNA"/>
</dbReference>
<organism evidence="2 3">
    <name type="scientific">Flavonifractor plautii</name>
    <name type="common">Fusobacterium plautii</name>
    <dbReference type="NCBI Taxonomy" id="292800"/>
    <lineage>
        <taxon>Bacteria</taxon>
        <taxon>Bacillati</taxon>
        <taxon>Bacillota</taxon>
        <taxon>Clostridia</taxon>
        <taxon>Eubacteriales</taxon>
        <taxon>Oscillospiraceae</taxon>
        <taxon>Flavonifractor</taxon>
    </lineage>
</organism>